<evidence type="ECO:0000256" key="1">
    <source>
        <dbReference type="SAM" id="Phobius"/>
    </source>
</evidence>
<dbReference type="EMBL" id="JAHQIW010000466">
    <property type="protein sequence ID" value="KAJ1348269.1"/>
    <property type="molecule type" value="Genomic_DNA"/>
</dbReference>
<proteinExistence type="predicted"/>
<keyword evidence="1" id="KW-0472">Membrane</keyword>
<keyword evidence="1" id="KW-1133">Transmembrane helix</keyword>
<dbReference type="Proteomes" id="UP001196413">
    <property type="component" value="Unassembled WGS sequence"/>
</dbReference>
<sequence length="78" mass="8927">MLIRWTSIIDGHFVVSAISISIYSYVLYVIITSKSKTVQSAFFHIFIVTGVFDIMGVIANEWARLDVNFCFEKFHVSC</sequence>
<evidence type="ECO:0000313" key="3">
    <source>
        <dbReference type="Proteomes" id="UP001196413"/>
    </source>
</evidence>
<evidence type="ECO:0000313" key="2">
    <source>
        <dbReference type="EMBL" id="KAJ1348269.1"/>
    </source>
</evidence>
<reference evidence="2" key="1">
    <citation type="submission" date="2021-06" db="EMBL/GenBank/DDBJ databases">
        <title>Parelaphostrongylus tenuis whole genome reference sequence.</title>
        <authorList>
            <person name="Garwood T.J."/>
            <person name="Larsen P.A."/>
            <person name="Fountain-Jones N.M."/>
            <person name="Garbe J.R."/>
            <person name="Macchietto M.G."/>
            <person name="Kania S.A."/>
            <person name="Gerhold R.W."/>
            <person name="Richards J.E."/>
            <person name="Wolf T.M."/>
        </authorList>
    </citation>
    <scope>NUCLEOTIDE SEQUENCE</scope>
    <source>
        <strain evidence="2">MNPRO001-30</strain>
        <tissue evidence="2">Meninges</tissue>
    </source>
</reference>
<comment type="caution">
    <text evidence="2">The sequence shown here is derived from an EMBL/GenBank/DDBJ whole genome shotgun (WGS) entry which is preliminary data.</text>
</comment>
<feature type="transmembrane region" description="Helical" evidence="1">
    <location>
        <begin position="42"/>
        <end position="59"/>
    </location>
</feature>
<dbReference type="InterPro" id="IPR019426">
    <property type="entry name" value="7TM_GPCR_serpentine_rcpt_Srv"/>
</dbReference>
<dbReference type="AlphaFoldDB" id="A0AAD5MQ18"/>
<keyword evidence="1" id="KW-0812">Transmembrane</keyword>
<dbReference type="Pfam" id="PF10323">
    <property type="entry name" value="7TM_GPCR_Srv"/>
    <property type="match status" value="1"/>
</dbReference>
<feature type="transmembrane region" description="Helical" evidence="1">
    <location>
        <begin position="12"/>
        <end position="30"/>
    </location>
</feature>
<accession>A0AAD5MQ18</accession>
<protein>
    <submittedName>
        <fullName evidence="2">Uncharacterized protein</fullName>
    </submittedName>
</protein>
<organism evidence="2 3">
    <name type="scientific">Parelaphostrongylus tenuis</name>
    <name type="common">Meningeal worm</name>
    <dbReference type="NCBI Taxonomy" id="148309"/>
    <lineage>
        <taxon>Eukaryota</taxon>
        <taxon>Metazoa</taxon>
        <taxon>Ecdysozoa</taxon>
        <taxon>Nematoda</taxon>
        <taxon>Chromadorea</taxon>
        <taxon>Rhabditida</taxon>
        <taxon>Rhabditina</taxon>
        <taxon>Rhabditomorpha</taxon>
        <taxon>Strongyloidea</taxon>
        <taxon>Metastrongylidae</taxon>
        <taxon>Parelaphostrongylus</taxon>
    </lineage>
</organism>
<keyword evidence="3" id="KW-1185">Reference proteome</keyword>
<gene>
    <name evidence="2" type="ORF">KIN20_003530</name>
</gene>
<name>A0AAD5MQ18_PARTN</name>